<dbReference type="Proteomes" id="UP000307169">
    <property type="component" value="Unassembled WGS sequence"/>
</dbReference>
<evidence type="ECO:0000313" key="13">
    <source>
        <dbReference type="Proteomes" id="UP000307169"/>
    </source>
</evidence>
<dbReference type="Pfam" id="PF01565">
    <property type="entry name" value="FAD_binding_4"/>
    <property type="match status" value="1"/>
</dbReference>
<keyword evidence="8" id="KW-0496">Mitochondrion</keyword>
<comment type="cofactor">
    <cofactor evidence="1">
        <name>FAD</name>
        <dbReference type="ChEBI" id="CHEBI:57692"/>
    </cofactor>
</comment>
<evidence type="ECO:0000256" key="7">
    <source>
        <dbReference type="ARBA" id="ARBA00023002"/>
    </source>
</evidence>
<dbReference type="GO" id="GO:0071949">
    <property type="term" value="F:FAD binding"/>
    <property type="evidence" value="ECO:0007669"/>
    <property type="project" value="InterPro"/>
</dbReference>
<name>A0A4T0NPJ1_9BASI</name>
<dbReference type="PANTHER" id="PTHR11748">
    <property type="entry name" value="D-LACTATE DEHYDROGENASE"/>
    <property type="match status" value="1"/>
</dbReference>
<evidence type="ECO:0000256" key="2">
    <source>
        <dbReference type="ARBA" id="ARBA00004173"/>
    </source>
</evidence>
<dbReference type="InterPro" id="IPR016164">
    <property type="entry name" value="FAD-linked_Oxase-like_C"/>
</dbReference>
<evidence type="ECO:0000256" key="9">
    <source>
        <dbReference type="ARBA" id="ARBA00038897"/>
    </source>
</evidence>
<dbReference type="GO" id="GO:0005739">
    <property type="term" value="C:mitochondrion"/>
    <property type="evidence" value="ECO:0007669"/>
    <property type="project" value="UniProtKB-SubCell"/>
</dbReference>
<comment type="similarity">
    <text evidence="3">Belongs to the FAD-binding oxidoreductase/transferase type 4 family.</text>
</comment>
<dbReference type="PROSITE" id="PS51387">
    <property type="entry name" value="FAD_PCMH"/>
    <property type="match status" value="1"/>
</dbReference>
<evidence type="ECO:0000256" key="5">
    <source>
        <dbReference type="ARBA" id="ARBA00022827"/>
    </source>
</evidence>
<evidence type="ECO:0000256" key="3">
    <source>
        <dbReference type="ARBA" id="ARBA00008000"/>
    </source>
</evidence>
<dbReference type="EC" id="1.1.2.4" evidence="9"/>
<evidence type="ECO:0000256" key="4">
    <source>
        <dbReference type="ARBA" id="ARBA00022630"/>
    </source>
</evidence>
<dbReference type="Gene3D" id="3.30.70.2740">
    <property type="match status" value="1"/>
</dbReference>
<reference evidence="12 13" key="1">
    <citation type="submission" date="2019-03" db="EMBL/GenBank/DDBJ databases">
        <title>Sequencing 25 genomes of Wallemia mellicola.</title>
        <authorList>
            <person name="Gostincar C."/>
        </authorList>
    </citation>
    <scope>NUCLEOTIDE SEQUENCE [LARGE SCALE GENOMIC DNA]</scope>
    <source>
        <strain evidence="12 13">EXF-1262</strain>
    </source>
</reference>
<keyword evidence="6" id="KW-0809">Transit peptide</keyword>
<keyword evidence="7" id="KW-0560">Oxidoreductase</keyword>
<dbReference type="SUPFAM" id="SSF55103">
    <property type="entry name" value="FAD-linked oxidases, C-terminal domain"/>
    <property type="match status" value="1"/>
</dbReference>
<evidence type="ECO:0000313" key="12">
    <source>
        <dbReference type="EMBL" id="TIB99111.1"/>
    </source>
</evidence>
<dbReference type="Pfam" id="PF02913">
    <property type="entry name" value="FAD-oxidase_C"/>
    <property type="match status" value="1"/>
</dbReference>
<evidence type="ECO:0000256" key="10">
    <source>
        <dbReference type="ARBA" id="ARBA00051436"/>
    </source>
</evidence>
<evidence type="ECO:0000256" key="6">
    <source>
        <dbReference type="ARBA" id="ARBA00022946"/>
    </source>
</evidence>
<keyword evidence="5" id="KW-0274">FAD</keyword>
<dbReference type="GO" id="GO:1903457">
    <property type="term" value="P:lactate catabolic process"/>
    <property type="evidence" value="ECO:0007669"/>
    <property type="project" value="TreeGrafter"/>
</dbReference>
<dbReference type="InterPro" id="IPR004113">
    <property type="entry name" value="FAD-bd_oxidored_4_C"/>
</dbReference>
<dbReference type="FunFam" id="3.30.70.2740:FF:000001">
    <property type="entry name" value="D-lactate dehydrogenase mitochondrial"/>
    <property type="match status" value="1"/>
</dbReference>
<dbReference type="FunFam" id="1.10.45.10:FF:000001">
    <property type="entry name" value="D-lactate dehydrogenase mitochondrial"/>
    <property type="match status" value="1"/>
</dbReference>
<dbReference type="Gene3D" id="1.10.45.10">
    <property type="entry name" value="Vanillyl-alcohol Oxidase, Chain A, domain 4"/>
    <property type="match status" value="1"/>
</dbReference>
<dbReference type="InterPro" id="IPR016171">
    <property type="entry name" value="Vanillyl_alc_oxidase_C-sub2"/>
</dbReference>
<dbReference type="SUPFAM" id="SSF56176">
    <property type="entry name" value="FAD-binding/transporter-associated domain-like"/>
    <property type="match status" value="1"/>
</dbReference>
<gene>
    <name evidence="12" type="ORF">E3Q17_02707</name>
</gene>
<dbReference type="InterPro" id="IPR016169">
    <property type="entry name" value="FAD-bd_PCMH_sub2"/>
</dbReference>
<organism evidence="12 13">
    <name type="scientific">Wallemia mellicola</name>
    <dbReference type="NCBI Taxonomy" id="1708541"/>
    <lineage>
        <taxon>Eukaryota</taxon>
        <taxon>Fungi</taxon>
        <taxon>Dikarya</taxon>
        <taxon>Basidiomycota</taxon>
        <taxon>Wallemiomycotina</taxon>
        <taxon>Wallemiomycetes</taxon>
        <taxon>Wallemiales</taxon>
        <taxon>Wallemiaceae</taxon>
        <taxon>Wallemia</taxon>
    </lineage>
</organism>
<dbReference type="Gene3D" id="3.30.465.10">
    <property type="match status" value="1"/>
</dbReference>
<evidence type="ECO:0000256" key="8">
    <source>
        <dbReference type="ARBA" id="ARBA00023128"/>
    </source>
</evidence>
<dbReference type="InterPro" id="IPR006094">
    <property type="entry name" value="Oxid_FAD_bind_N"/>
</dbReference>
<dbReference type="GO" id="GO:0008720">
    <property type="term" value="F:D-lactate dehydrogenase (NAD+) activity"/>
    <property type="evidence" value="ECO:0007669"/>
    <property type="project" value="TreeGrafter"/>
</dbReference>
<protein>
    <recommendedName>
        <fullName evidence="9">D-lactate dehydrogenase (cytochrome)</fullName>
        <ecNumber evidence="9">1.1.2.4</ecNumber>
    </recommendedName>
</protein>
<dbReference type="InterPro" id="IPR036318">
    <property type="entry name" value="FAD-bd_PCMH-like_sf"/>
</dbReference>
<comment type="catalytic activity">
    <reaction evidence="10">
        <text>(R)-lactate + 2 Fe(III)-[cytochrome c] = 2 Fe(II)-[cytochrome c] + pyruvate + 2 H(+)</text>
        <dbReference type="Rhea" id="RHEA:13521"/>
        <dbReference type="Rhea" id="RHEA-COMP:10350"/>
        <dbReference type="Rhea" id="RHEA-COMP:14399"/>
        <dbReference type="ChEBI" id="CHEBI:15361"/>
        <dbReference type="ChEBI" id="CHEBI:15378"/>
        <dbReference type="ChEBI" id="CHEBI:16004"/>
        <dbReference type="ChEBI" id="CHEBI:29033"/>
        <dbReference type="ChEBI" id="CHEBI:29034"/>
        <dbReference type="EC" id="1.1.2.4"/>
    </reaction>
</comment>
<proteinExistence type="inferred from homology"/>
<evidence type="ECO:0000259" key="11">
    <source>
        <dbReference type="PROSITE" id="PS51387"/>
    </source>
</evidence>
<comment type="subcellular location">
    <subcellularLocation>
        <location evidence="2">Mitochondrion</location>
    </subcellularLocation>
</comment>
<dbReference type="PANTHER" id="PTHR11748:SF111">
    <property type="entry name" value="D-LACTATE DEHYDROGENASE, MITOCHONDRIAL-RELATED"/>
    <property type="match status" value="1"/>
</dbReference>
<dbReference type="GO" id="GO:0004458">
    <property type="term" value="F:D-lactate dehydrogenase (cytochrome) activity"/>
    <property type="evidence" value="ECO:0007669"/>
    <property type="project" value="UniProtKB-EC"/>
</dbReference>
<dbReference type="InterPro" id="IPR016166">
    <property type="entry name" value="FAD-bd_PCMH"/>
</dbReference>
<keyword evidence="4" id="KW-0285">Flavoprotein</keyword>
<accession>A0A4T0NPJ1</accession>
<dbReference type="EMBL" id="SPRH01000032">
    <property type="protein sequence ID" value="TIB99111.1"/>
    <property type="molecule type" value="Genomic_DNA"/>
</dbReference>
<comment type="caution">
    <text evidence="12">The sequence shown here is derived from an EMBL/GenBank/DDBJ whole genome shotgun (WGS) entry which is preliminary data.</text>
</comment>
<sequence length="532" mass="58049">MFRYFNRGLTGAIRQTGIHGRRVVYAGAISGVAGYLYFNNMSSLGRAQIHNDAIIPPVKAVSTKYNTVTTDVIDKLRSALGEENVITDKEVIQSSVNSQWSYLVDLPPSVIVTPSNTEDVVKIVNVARDNHIPIISRSAGTSLEGHCSAESGGIMIDFEQRMADVLEVYPDDLQVRVQPGVKWVELNEHLEEIGLNLFFPLDPSPGAAIGGMLSTGCSGTNACMYGTARGEWFVNITVVMPNGKVMKTRQRAKKSSAGIDMTKLFVGAEGTLGVITELTLRLAPKVPTSVAVAPFDSIEDAAKGVAKVIQSGISVNCAELLDDLAIIANNNSGSTYKKYEEKPHIFFKFAGTQAHMAEDAERTAAIVKEFGSKLEYAENDDEAKNLWEARKWGLANIASMVPNSRIWTTDVCVPQSKLPTLVQQIKSDAVEAGIYAPLLSHCADGNAHFLLAFKDDKEREVVEHLVEKMVERAQALDGTCTGEHSVGVGKKHHLVHELGEETVRALWTLKNAFDPDNIMNPGKLYPDIDTRH</sequence>
<evidence type="ECO:0000256" key="1">
    <source>
        <dbReference type="ARBA" id="ARBA00001974"/>
    </source>
</evidence>
<dbReference type="AlphaFoldDB" id="A0A4T0NPJ1"/>
<feature type="domain" description="FAD-binding PCMH-type" evidence="11">
    <location>
        <begin position="104"/>
        <end position="285"/>
    </location>
</feature>